<evidence type="ECO:0000313" key="4">
    <source>
        <dbReference type="EMBL" id="SCC79914.1"/>
    </source>
</evidence>
<evidence type="ECO:0000256" key="2">
    <source>
        <dbReference type="SAM" id="MobiDB-lite"/>
    </source>
</evidence>
<name>A0A1C4H4J7_9BIFI</name>
<evidence type="ECO:0000256" key="1">
    <source>
        <dbReference type="ARBA" id="ARBA00022553"/>
    </source>
</evidence>
<proteinExistence type="predicted"/>
<keyword evidence="5" id="KW-1185">Reference proteome</keyword>
<accession>A0A1C4H4J7</accession>
<dbReference type="Pfam" id="PF00498">
    <property type="entry name" value="FHA"/>
    <property type="match status" value="1"/>
</dbReference>
<feature type="domain" description="FHA" evidence="3">
    <location>
        <begin position="117"/>
        <end position="171"/>
    </location>
</feature>
<sequence>MLPMNALPFPPPPEIGWYDDDAAVVSGNVNEVGESARKLSADAARHGLIGAVASTRLQQPSADAGWSSSKPETNGEGDIEDWDGTVLSSSFMSEKPKKRYRLHNDATGQDIVLGTSVLLGRNVSATVPEGAMSIKLADPTRTVSRNHAALSYDKDGVLWIEDYESLNGTYIIDGDREIQIKDRPIQVVAPTTLRIGDQFFALTEEG</sequence>
<dbReference type="InterPro" id="IPR008984">
    <property type="entry name" value="SMAD_FHA_dom_sf"/>
</dbReference>
<dbReference type="Gene3D" id="2.60.200.20">
    <property type="match status" value="1"/>
</dbReference>
<gene>
    <name evidence="4" type="ORF">GA0061077_0884</name>
</gene>
<protein>
    <submittedName>
        <fullName evidence="4">FHA domain-containing protein</fullName>
    </submittedName>
</protein>
<reference evidence="5" key="1">
    <citation type="submission" date="2016-08" db="EMBL/GenBank/DDBJ databases">
        <authorList>
            <person name="Varghese N."/>
            <person name="Submissions Spin"/>
        </authorList>
    </citation>
    <scope>NUCLEOTIDE SEQUENCE [LARGE SCALE GENOMIC DNA]</scope>
    <source>
        <strain evidence="5">R-52791</strain>
    </source>
</reference>
<evidence type="ECO:0000313" key="5">
    <source>
        <dbReference type="Proteomes" id="UP000242610"/>
    </source>
</evidence>
<dbReference type="AlphaFoldDB" id="A0A1C4H4J7"/>
<dbReference type="SUPFAM" id="SSF49879">
    <property type="entry name" value="SMAD/FHA domain"/>
    <property type="match status" value="1"/>
</dbReference>
<feature type="region of interest" description="Disordered" evidence="2">
    <location>
        <begin position="59"/>
        <end position="82"/>
    </location>
</feature>
<dbReference type="PROSITE" id="PS50006">
    <property type="entry name" value="FHA_DOMAIN"/>
    <property type="match status" value="1"/>
</dbReference>
<dbReference type="CDD" id="cd00060">
    <property type="entry name" value="FHA"/>
    <property type="match status" value="1"/>
</dbReference>
<dbReference type="EMBL" id="FMBL01000002">
    <property type="protein sequence ID" value="SCC79914.1"/>
    <property type="molecule type" value="Genomic_DNA"/>
</dbReference>
<keyword evidence="1" id="KW-0597">Phosphoprotein</keyword>
<dbReference type="InterPro" id="IPR000253">
    <property type="entry name" value="FHA_dom"/>
</dbReference>
<feature type="compositionally biased region" description="Polar residues" evidence="2">
    <location>
        <begin position="59"/>
        <end position="72"/>
    </location>
</feature>
<evidence type="ECO:0000259" key="3">
    <source>
        <dbReference type="PROSITE" id="PS50006"/>
    </source>
</evidence>
<dbReference type="Proteomes" id="UP000242610">
    <property type="component" value="Unassembled WGS sequence"/>
</dbReference>
<organism evidence="4 5">
    <name type="scientific">Bifidobacterium commune</name>
    <dbReference type="NCBI Taxonomy" id="1505727"/>
    <lineage>
        <taxon>Bacteria</taxon>
        <taxon>Bacillati</taxon>
        <taxon>Actinomycetota</taxon>
        <taxon>Actinomycetes</taxon>
        <taxon>Bifidobacteriales</taxon>
        <taxon>Bifidobacteriaceae</taxon>
        <taxon>Bifidobacterium</taxon>
    </lineage>
</organism>